<dbReference type="KEGG" id="ela:UCREL1_11107"/>
<name>M7S791_EUTLA</name>
<feature type="compositionally biased region" description="Basic and acidic residues" evidence="1">
    <location>
        <begin position="99"/>
        <end position="111"/>
    </location>
</feature>
<evidence type="ECO:0000313" key="3">
    <source>
        <dbReference type="Proteomes" id="UP000012174"/>
    </source>
</evidence>
<dbReference type="eggNOG" id="ENOG502SR6K">
    <property type="taxonomic scope" value="Eukaryota"/>
</dbReference>
<evidence type="ECO:0000256" key="1">
    <source>
        <dbReference type="SAM" id="MobiDB-lite"/>
    </source>
</evidence>
<gene>
    <name evidence="2" type="ORF">UCREL1_11107</name>
</gene>
<accession>M7S791</accession>
<dbReference type="HOGENOM" id="CLU_1272692_0_0_1"/>
<protein>
    <submittedName>
        <fullName evidence="2">Uncharacterized protein</fullName>
    </submittedName>
</protein>
<feature type="region of interest" description="Disordered" evidence="1">
    <location>
        <begin position="99"/>
        <end position="120"/>
    </location>
</feature>
<dbReference type="AlphaFoldDB" id="M7S791"/>
<reference evidence="3" key="1">
    <citation type="journal article" date="2013" name="Genome Announc.">
        <title>Draft genome sequence of the grapevine dieback fungus Eutypa lata UCR-EL1.</title>
        <authorList>
            <person name="Blanco-Ulate B."/>
            <person name="Rolshausen P.E."/>
            <person name="Cantu D."/>
        </authorList>
    </citation>
    <scope>NUCLEOTIDE SEQUENCE [LARGE SCALE GENOMIC DNA]</scope>
    <source>
        <strain evidence="3">UCR-EL1</strain>
    </source>
</reference>
<dbReference type="Proteomes" id="UP000012174">
    <property type="component" value="Unassembled WGS sequence"/>
</dbReference>
<dbReference type="OrthoDB" id="27483at2759"/>
<dbReference type="EMBL" id="KB707518">
    <property type="protein sequence ID" value="EMR61959.1"/>
    <property type="molecule type" value="Genomic_DNA"/>
</dbReference>
<sequence>MSLPPPQNGKHYTQDDPAMDRYRSARDTLKANGFVNNPNLSEYDQIYLHSIQGTYKVKQEHWADLGYSFQIMLVWDQDRIWGVFDFGSYKGVLMVDHGPEREPPEWSRNRDDDEAGDDEAAPPVYYDFTWKGTCSQMPDTIINNPLITKGKIEFGVSRIRGFFEGMFGAGLPGECCSFDGTPLFGPRRVPRSLQSFIDDWNDLEYFGEDETVRLAPSSVGNVSQGQIEHT</sequence>
<proteinExistence type="predicted"/>
<evidence type="ECO:0000313" key="2">
    <source>
        <dbReference type="EMBL" id="EMR61959.1"/>
    </source>
</evidence>
<dbReference type="OMA" id="RIWGVFD"/>
<dbReference type="STRING" id="1287681.M7S791"/>
<organism evidence="2 3">
    <name type="scientific">Eutypa lata (strain UCR-EL1)</name>
    <name type="common">Grapevine dieback disease fungus</name>
    <name type="synonym">Eutypa armeniacae</name>
    <dbReference type="NCBI Taxonomy" id="1287681"/>
    <lineage>
        <taxon>Eukaryota</taxon>
        <taxon>Fungi</taxon>
        <taxon>Dikarya</taxon>
        <taxon>Ascomycota</taxon>
        <taxon>Pezizomycotina</taxon>
        <taxon>Sordariomycetes</taxon>
        <taxon>Xylariomycetidae</taxon>
        <taxon>Xylariales</taxon>
        <taxon>Diatrypaceae</taxon>
        <taxon>Eutypa</taxon>
    </lineage>
</organism>
<keyword evidence="3" id="KW-1185">Reference proteome</keyword>